<dbReference type="CDD" id="cd00761">
    <property type="entry name" value="Glyco_tranf_GTA_type"/>
    <property type="match status" value="1"/>
</dbReference>
<comment type="caution">
    <text evidence="2">The sequence shown here is derived from an EMBL/GenBank/DDBJ whole genome shotgun (WGS) entry which is preliminary data.</text>
</comment>
<keyword evidence="3" id="KW-1185">Reference proteome</keyword>
<evidence type="ECO:0000313" key="2">
    <source>
        <dbReference type="EMBL" id="GHA85321.1"/>
    </source>
</evidence>
<dbReference type="AlphaFoldDB" id="A0A918W9J1"/>
<protein>
    <recommendedName>
        <fullName evidence="1">Glycosyltransferase 2-like domain-containing protein</fullName>
    </recommendedName>
</protein>
<reference evidence="2" key="2">
    <citation type="submission" date="2020-09" db="EMBL/GenBank/DDBJ databases">
        <authorList>
            <person name="Sun Q."/>
            <person name="Kim S."/>
        </authorList>
    </citation>
    <scope>NUCLEOTIDE SEQUENCE</scope>
    <source>
        <strain evidence="2">KCTC 23077</strain>
    </source>
</reference>
<name>A0A918W9J1_9GAMM</name>
<proteinExistence type="predicted"/>
<dbReference type="InterPro" id="IPR029044">
    <property type="entry name" value="Nucleotide-diphossugar_trans"/>
</dbReference>
<dbReference type="RefSeq" id="WP_189456885.1">
    <property type="nucleotide sequence ID" value="NZ_BMYD01000004.1"/>
</dbReference>
<reference evidence="2" key="1">
    <citation type="journal article" date="2014" name="Int. J. Syst. Evol. Microbiol.">
        <title>Complete genome sequence of Corynebacterium casei LMG S-19264T (=DSM 44701T), isolated from a smear-ripened cheese.</title>
        <authorList>
            <consortium name="US DOE Joint Genome Institute (JGI-PGF)"/>
            <person name="Walter F."/>
            <person name="Albersmeier A."/>
            <person name="Kalinowski J."/>
            <person name="Ruckert C."/>
        </authorList>
    </citation>
    <scope>NUCLEOTIDE SEQUENCE</scope>
    <source>
        <strain evidence="2">KCTC 23077</strain>
    </source>
</reference>
<organism evidence="2 3">
    <name type="scientific">Cognatilysobacter bugurensis</name>
    <dbReference type="NCBI Taxonomy" id="543356"/>
    <lineage>
        <taxon>Bacteria</taxon>
        <taxon>Pseudomonadati</taxon>
        <taxon>Pseudomonadota</taxon>
        <taxon>Gammaproteobacteria</taxon>
        <taxon>Lysobacterales</taxon>
        <taxon>Lysobacteraceae</taxon>
        <taxon>Cognatilysobacter</taxon>
    </lineage>
</organism>
<feature type="domain" description="Glycosyltransferase 2-like" evidence="1">
    <location>
        <begin position="12"/>
        <end position="139"/>
    </location>
</feature>
<sequence length="317" mass="33583">MSRSSGARLPLVLVPVRADDAALDRCLAALERSTPPGTRVWLADDAQVGPRAHALIEHWCAHTRLQADYTRRSVGVGETAHVAEALAACGNADVAVLASDAVPTPGWLERMAAALADDRAIATITPWCNAGETASWPRVARAARAAPIPHDLDRIAAAAASLPTSAPELPAAVGHAVLLRGVARQRAGGVDATGFRSWQAALTDLSLRLSGLGWRNALCESAFVARLHEGTMVDGDVEALAVRWPDWHARLANFLMRDPLHARRERLSQRSAELAHADRQHDLFDDDGDAGPAATVTFGVQPAFHRAASAAPDALPA</sequence>
<accession>A0A918W9J1</accession>
<dbReference type="Proteomes" id="UP000646426">
    <property type="component" value="Unassembled WGS sequence"/>
</dbReference>
<gene>
    <name evidence="2" type="ORF">GCM10007067_24110</name>
</gene>
<dbReference type="EMBL" id="BMYD01000004">
    <property type="protein sequence ID" value="GHA85321.1"/>
    <property type="molecule type" value="Genomic_DNA"/>
</dbReference>
<evidence type="ECO:0000259" key="1">
    <source>
        <dbReference type="Pfam" id="PF00535"/>
    </source>
</evidence>
<dbReference type="Pfam" id="PF00535">
    <property type="entry name" value="Glycos_transf_2"/>
    <property type="match status" value="1"/>
</dbReference>
<dbReference type="Gene3D" id="3.90.550.10">
    <property type="entry name" value="Spore Coat Polysaccharide Biosynthesis Protein SpsA, Chain A"/>
    <property type="match status" value="1"/>
</dbReference>
<evidence type="ECO:0000313" key="3">
    <source>
        <dbReference type="Proteomes" id="UP000646426"/>
    </source>
</evidence>
<dbReference type="InterPro" id="IPR001173">
    <property type="entry name" value="Glyco_trans_2-like"/>
</dbReference>
<dbReference type="SUPFAM" id="SSF53448">
    <property type="entry name" value="Nucleotide-diphospho-sugar transferases"/>
    <property type="match status" value="1"/>
</dbReference>